<protein>
    <recommendedName>
        <fullName evidence="7">Endolytic murein transglycosylase</fullName>
        <ecNumber evidence="7">4.2.2.29</ecNumber>
    </recommendedName>
    <alternativeName>
        <fullName evidence="7">Peptidoglycan lytic transglycosylase</fullName>
    </alternativeName>
    <alternativeName>
        <fullName evidence="7">Peptidoglycan polymerization terminase</fullName>
    </alternativeName>
</protein>
<keyword evidence="2 7" id="KW-0812">Transmembrane</keyword>
<dbReference type="NCBIfam" id="TIGR00247">
    <property type="entry name" value="endolytic transglycosylase MltG"/>
    <property type="match status" value="1"/>
</dbReference>
<keyword evidence="5 7" id="KW-0456">Lyase</keyword>
<dbReference type="GO" id="GO:0071555">
    <property type="term" value="P:cell wall organization"/>
    <property type="evidence" value="ECO:0007669"/>
    <property type="project" value="UniProtKB-KW"/>
</dbReference>
<evidence type="ECO:0000256" key="1">
    <source>
        <dbReference type="ARBA" id="ARBA00022475"/>
    </source>
</evidence>
<accession>A0A1I3SKP2</accession>
<dbReference type="Gene3D" id="3.30.1490.480">
    <property type="entry name" value="Endolytic murein transglycosylase"/>
    <property type="match status" value="1"/>
</dbReference>
<keyword evidence="3 7" id="KW-1133">Transmembrane helix</keyword>
<keyword evidence="6 7" id="KW-0961">Cell wall biogenesis/degradation</keyword>
<evidence type="ECO:0000256" key="2">
    <source>
        <dbReference type="ARBA" id="ARBA00022692"/>
    </source>
</evidence>
<reference evidence="9" key="1">
    <citation type="submission" date="2016-10" db="EMBL/GenBank/DDBJ databases">
        <authorList>
            <person name="Varghese N."/>
            <person name="Submissions S."/>
        </authorList>
    </citation>
    <scope>NUCLEOTIDE SEQUENCE [LARGE SCALE GENOMIC DNA]</scope>
    <source>
        <strain evidence="9">DSM 5918</strain>
    </source>
</reference>
<dbReference type="EC" id="4.2.2.29" evidence="7"/>
<dbReference type="RefSeq" id="WP_092373303.1">
    <property type="nucleotide sequence ID" value="NZ_FORX01000004.1"/>
</dbReference>
<gene>
    <name evidence="7" type="primary">mltG</name>
    <name evidence="8" type="ORF">SAMN04488082_104199</name>
</gene>
<evidence type="ECO:0000256" key="7">
    <source>
        <dbReference type="HAMAP-Rule" id="MF_02065"/>
    </source>
</evidence>
<dbReference type="GO" id="GO:0009252">
    <property type="term" value="P:peptidoglycan biosynthetic process"/>
    <property type="evidence" value="ECO:0007669"/>
    <property type="project" value="UniProtKB-UniRule"/>
</dbReference>
<dbReference type="AlphaFoldDB" id="A0A1I3SKP2"/>
<comment type="similarity">
    <text evidence="7">Belongs to the transglycosylase MltG family.</text>
</comment>
<evidence type="ECO:0000256" key="6">
    <source>
        <dbReference type="ARBA" id="ARBA00023316"/>
    </source>
</evidence>
<dbReference type="PANTHER" id="PTHR30518:SF2">
    <property type="entry name" value="ENDOLYTIC MUREIN TRANSGLYCOSYLASE"/>
    <property type="match status" value="1"/>
</dbReference>
<dbReference type="Proteomes" id="UP000198635">
    <property type="component" value="Unassembled WGS sequence"/>
</dbReference>
<dbReference type="OrthoDB" id="9814591at2"/>
<keyword evidence="4 7" id="KW-0472">Membrane</keyword>
<dbReference type="PANTHER" id="PTHR30518">
    <property type="entry name" value="ENDOLYTIC MUREIN TRANSGLYCOSYLASE"/>
    <property type="match status" value="1"/>
</dbReference>
<evidence type="ECO:0000256" key="4">
    <source>
        <dbReference type="ARBA" id="ARBA00023136"/>
    </source>
</evidence>
<organism evidence="8 9">
    <name type="scientific">Desulfomicrobium apsheronum</name>
    <dbReference type="NCBI Taxonomy" id="52560"/>
    <lineage>
        <taxon>Bacteria</taxon>
        <taxon>Pseudomonadati</taxon>
        <taxon>Thermodesulfobacteriota</taxon>
        <taxon>Desulfovibrionia</taxon>
        <taxon>Desulfovibrionales</taxon>
        <taxon>Desulfomicrobiaceae</taxon>
        <taxon>Desulfomicrobium</taxon>
    </lineage>
</organism>
<dbReference type="GO" id="GO:0008932">
    <property type="term" value="F:lytic endotransglycosylase activity"/>
    <property type="evidence" value="ECO:0007669"/>
    <property type="project" value="UniProtKB-UniRule"/>
</dbReference>
<evidence type="ECO:0000256" key="5">
    <source>
        <dbReference type="ARBA" id="ARBA00023239"/>
    </source>
</evidence>
<feature type="site" description="Important for catalytic activity" evidence="7">
    <location>
        <position position="217"/>
    </location>
</feature>
<evidence type="ECO:0000313" key="8">
    <source>
        <dbReference type="EMBL" id="SFJ59285.1"/>
    </source>
</evidence>
<dbReference type="Pfam" id="PF02618">
    <property type="entry name" value="YceG"/>
    <property type="match status" value="1"/>
</dbReference>
<evidence type="ECO:0000256" key="3">
    <source>
        <dbReference type="ARBA" id="ARBA00022989"/>
    </source>
</evidence>
<dbReference type="InterPro" id="IPR003770">
    <property type="entry name" value="MLTG-like"/>
</dbReference>
<dbReference type="EMBL" id="FORX01000004">
    <property type="protein sequence ID" value="SFJ59285.1"/>
    <property type="molecule type" value="Genomic_DNA"/>
</dbReference>
<evidence type="ECO:0000313" key="9">
    <source>
        <dbReference type="Proteomes" id="UP000198635"/>
    </source>
</evidence>
<comment type="function">
    <text evidence="7">Functions as a peptidoglycan terminase that cleaves nascent peptidoglycan strands endolytically to terminate their elongation.</text>
</comment>
<dbReference type="GO" id="GO:0005886">
    <property type="term" value="C:plasma membrane"/>
    <property type="evidence" value="ECO:0007669"/>
    <property type="project" value="UniProtKB-UniRule"/>
</dbReference>
<keyword evidence="9" id="KW-1185">Reference proteome</keyword>
<comment type="catalytic activity">
    <reaction evidence="7">
        <text>a peptidoglycan chain = a peptidoglycan chain with N-acetyl-1,6-anhydromuramyl-[peptide] at the reducing end + a peptidoglycan chain with N-acetylglucosamine at the non-reducing end.</text>
        <dbReference type="EC" id="4.2.2.29"/>
    </reaction>
</comment>
<name>A0A1I3SKP2_9BACT</name>
<proteinExistence type="inferred from homology"/>
<dbReference type="HAMAP" id="MF_02065">
    <property type="entry name" value="MltG"/>
    <property type="match status" value="1"/>
</dbReference>
<dbReference type="Gene3D" id="3.30.160.60">
    <property type="entry name" value="Classic Zinc Finger"/>
    <property type="match status" value="1"/>
</dbReference>
<dbReference type="CDD" id="cd08010">
    <property type="entry name" value="MltG_like"/>
    <property type="match status" value="1"/>
</dbReference>
<dbReference type="STRING" id="52560.SAMN04488082_104199"/>
<sequence>MKLWLKLFLAGITLMLLAAGATLFAARQFIETPLDMAASGTVIFNVDPGENLFTVSARLEREGLVRWGEAFRTYGRFRKAILQAGEFELSASMSPRQILEVLASGRPILYRLHFPEGLTMREVAQAVNATGLTTAEKFLAACRDRDFLVSQGINATDAEGYLFPETYFFPRIPDKNPYPILKALLGHFKDTVADLPQARDPEELHRMVILASLVEKETAVPSERGTVAGVYANRMRVGMLLQCDPTIIYGLGENFDGNLRRSHLQDPKNPYNTYVHPGLPPGPICSPGAAALEAASNPEKHDLFYFVAKKDGSHHFSRSLREHTNAVIKYQRRGKPFPDRSDEKGN</sequence>
<keyword evidence="1 7" id="KW-1003">Cell membrane</keyword>